<accession>A0ABW2Y6P4</accession>
<dbReference type="PROSITE" id="PS51755">
    <property type="entry name" value="OMPR_PHOB"/>
    <property type="match status" value="1"/>
</dbReference>
<protein>
    <submittedName>
        <fullName evidence="5">Winged helix-turn-helix domain-containing protein</fullName>
    </submittedName>
</protein>
<dbReference type="InterPro" id="IPR011042">
    <property type="entry name" value="6-blade_b-propeller_TolB-like"/>
</dbReference>
<evidence type="ECO:0000313" key="6">
    <source>
        <dbReference type="Proteomes" id="UP001597110"/>
    </source>
</evidence>
<evidence type="ECO:0000256" key="3">
    <source>
        <dbReference type="PROSITE-ProRule" id="PRU01091"/>
    </source>
</evidence>
<dbReference type="SUPFAM" id="SSF50956">
    <property type="entry name" value="Thermostable phytase (3-phytase)"/>
    <property type="match status" value="1"/>
</dbReference>
<dbReference type="PANTHER" id="PTHR36842:SF1">
    <property type="entry name" value="PROTEIN TOLB"/>
    <property type="match status" value="1"/>
</dbReference>
<evidence type="ECO:0000256" key="2">
    <source>
        <dbReference type="ARBA" id="ARBA00023125"/>
    </source>
</evidence>
<evidence type="ECO:0000313" key="5">
    <source>
        <dbReference type="EMBL" id="MFD0724072.1"/>
    </source>
</evidence>
<dbReference type="Pfam" id="PF07676">
    <property type="entry name" value="PD40"/>
    <property type="match status" value="4"/>
</dbReference>
<reference evidence="6" key="1">
    <citation type="journal article" date="2019" name="Int. J. Syst. Evol. Microbiol.">
        <title>The Global Catalogue of Microorganisms (GCM) 10K type strain sequencing project: providing services to taxonomists for standard genome sequencing and annotation.</title>
        <authorList>
            <consortium name="The Broad Institute Genomics Platform"/>
            <consortium name="The Broad Institute Genome Sequencing Center for Infectious Disease"/>
            <person name="Wu L."/>
            <person name="Ma J."/>
        </authorList>
    </citation>
    <scope>NUCLEOTIDE SEQUENCE [LARGE SCALE GENOMIC DNA]</scope>
    <source>
        <strain evidence="6">CCUG 55585</strain>
    </source>
</reference>
<sequence length="754" mass="82520">MLKSHQNLLQPRPSDRVRIGDRVVDIPLREIAPADGGEPVRITLKALGVLLTLVAHAGKPVSREALFEWVWPDTLPTDDVLTQAVTQLRKAFGDDRERPRYIETIAKQGYRLVAPVAWVLDEPAADPQIDAPLAATAPVPPSARIHQAWRLAGGIALVALVAGGLSWIRRPDAPAPIVSATAATAPAISRVLASFVRIASLPQSEEWPSLSPDGALVVYSRVNADGGASLVLQTASATAPRILTPPQPGQNDVMPAWSPDGQRIAFSRVVGTRCRIMLVPVSGGLAQEVGDCLADDVHPVSWYPDGRALIGAQRPGGKSKPVERALHRMSLAEGRWRRIDYVRSPSDEDMSPVVSPDGRWIAFHRNLSIADIWRMPAEGGTPERLTNLRTNLYGLAWARDNRHLVFARYREGRIYLNRLDTETGRIVEAVAGNDNMTYPSVARSGDAVAFEVDSRQSRIRRVVLADGESAMSTSRQLFESSGSNLLPAISPDGHQVLFYSSRTGDQRLWWQDKRDPDSLRSFDGFVPVPRYPAMWHPSSGTALVIGKERGKPYGIYEVDPARGRITRLPAPDRQPVHVAWHPDPDRLLVVADRGEGRLGLTLYDRSQSPWRPLAHLSDVASTVVDGRRGRIVMSMAASPEIRSTDLQLGDVRPVDTVTIPRRARSMVMTGDGVRVLDSDPDCLWRWRPVGEGRSEGAVCLGKVEWFLEGVTHDPASNALYLSVVEEMRADIGMLRLSAFDAPPADSSASSAVTP</sequence>
<dbReference type="SUPFAM" id="SSF46894">
    <property type="entry name" value="C-terminal effector domain of the bipartite response regulators"/>
    <property type="match status" value="1"/>
</dbReference>
<comment type="similarity">
    <text evidence="1">Belongs to the TolB family.</text>
</comment>
<dbReference type="Proteomes" id="UP001597110">
    <property type="component" value="Unassembled WGS sequence"/>
</dbReference>
<dbReference type="Pfam" id="PF00486">
    <property type="entry name" value="Trans_reg_C"/>
    <property type="match status" value="1"/>
</dbReference>
<feature type="DNA-binding region" description="OmpR/PhoB-type" evidence="3">
    <location>
        <begin position="14"/>
        <end position="114"/>
    </location>
</feature>
<dbReference type="Gene3D" id="2.120.10.30">
    <property type="entry name" value="TolB, C-terminal domain"/>
    <property type="match status" value="2"/>
</dbReference>
<proteinExistence type="inferred from homology"/>
<keyword evidence="6" id="KW-1185">Reference proteome</keyword>
<name>A0ABW2Y6P4_9GAMM</name>
<dbReference type="PANTHER" id="PTHR36842">
    <property type="entry name" value="PROTEIN TOLB HOMOLOG"/>
    <property type="match status" value="1"/>
</dbReference>
<organism evidence="5 6">
    <name type="scientific">Lysobacter brunescens</name>
    <dbReference type="NCBI Taxonomy" id="262323"/>
    <lineage>
        <taxon>Bacteria</taxon>
        <taxon>Pseudomonadati</taxon>
        <taxon>Pseudomonadota</taxon>
        <taxon>Gammaproteobacteria</taxon>
        <taxon>Lysobacterales</taxon>
        <taxon>Lysobacteraceae</taxon>
        <taxon>Lysobacter</taxon>
    </lineage>
</organism>
<dbReference type="InterPro" id="IPR016032">
    <property type="entry name" value="Sig_transdc_resp-reg_C-effctor"/>
</dbReference>
<evidence type="ECO:0000256" key="1">
    <source>
        <dbReference type="ARBA" id="ARBA00009820"/>
    </source>
</evidence>
<evidence type="ECO:0000259" key="4">
    <source>
        <dbReference type="PROSITE" id="PS51755"/>
    </source>
</evidence>
<dbReference type="InterPro" id="IPR011659">
    <property type="entry name" value="WD40"/>
</dbReference>
<dbReference type="SMART" id="SM00862">
    <property type="entry name" value="Trans_reg_C"/>
    <property type="match status" value="1"/>
</dbReference>
<dbReference type="EMBL" id="JBHTIF010000001">
    <property type="protein sequence ID" value="MFD0724072.1"/>
    <property type="molecule type" value="Genomic_DNA"/>
</dbReference>
<dbReference type="Gene3D" id="1.10.10.10">
    <property type="entry name" value="Winged helix-like DNA-binding domain superfamily/Winged helix DNA-binding domain"/>
    <property type="match status" value="1"/>
</dbReference>
<dbReference type="CDD" id="cd00383">
    <property type="entry name" value="trans_reg_C"/>
    <property type="match status" value="1"/>
</dbReference>
<dbReference type="RefSeq" id="WP_386821755.1">
    <property type="nucleotide sequence ID" value="NZ_JBHTIF010000001.1"/>
</dbReference>
<feature type="domain" description="OmpR/PhoB-type" evidence="4">
    <location>
        <begin position="14"/>
        <end position="114"/>
    </location>
</feature>
<dbReference type="SUPFAM" id="SSF82171">
    <property type="entry name" value="DPP6 N-terminal domain-like"/>
    <property type="match status" value="2"/>
</dbReference>
<gene>
    <name evidence="5" type="ORF">ACFQ0E_00520</name>
</gene>
<dbReference type="InterPro" id="IPR001867">
    <property type="entry name" value="OmpR/PhoB-type_DNA-bd"/>
</dbReference>
<keyword evidence="2 3" id="KW-0238">DNA-binding</keyword>
<comment type="caution">
    <text evidence="5">The sequence shown here is derived from an EMBL/GenBank/DDBJ whole genome shotgun (WGS) entry which is preliminary data.</text>
</comment>
<dbReference type="InterPro" id="IPR036388">
    <property type="entry name" value="WH-like_DNA-bd_sf"/>
</dbReference>